<comment type="caution">
    <text evidence="5">The sequence shown here is derived from an EMBL/GenBank/DDBJ whole genome shotgun (WGS) entry which is preliminary data.</text>
</comment>
<dbReference type="OrthoDB" id="4324715at2"/>
<dbReference type="AlphaFoldDB" id="A0A4R5CTZ9"/>
<dbReference type="InterPro" id="IPR006140">
    <property type="entry name" value="D-isomer_DH_NAD-bd"/>
</dbReference>
<dbReference type="PANTHER" id="PTHR42789:SF1">
    <property type="entry name" value="D-ISOMER SPECIFIC 2-HYDROXYACID DEHYDROGENASE FAMILY PROTEIN (AFU_ORTHOLOGUE AFUA_6G10090)"/>
    <property type="match status" value="1"/>
</dbReference>
<dbReference type="SUPFAM" id="SSF51735">
    <property type="entry name" value="NAD(P)-binding Rossmann-fold domains"/>
    <property type="match status" value="1"/>
</dbReference>
<accession>A0A4R5CTZ9</accession>
<dbReference type="SUPFAM" id="SSF52283">
    <property type="entry name" value="Formate/glycerate dehydrogenase catalytic domain-like"/>
    <property type="match status" value="1"/>
</dbReference>
<gene>
    <name evidence="5" type="ORF">E1269_20840</name>
</gene>
<sequence>MTEPSPRVAVLLTDRARAMVMSDRAAERLDALTEVTWASGNADDWDLDSLLEGAVAAVTGWFTPWIGADLLERHPRLRFLAHTAGSVRGLLPLELVGARLRVSHATPLFAPAVSEFTIMQMLSCLRHLPALDKGMKAGAAWDSFDGRYRAGLLGSRTVGVIGASRSGRAVITLLRAFGATVLVVDPTVSEEDVAALGAERVELDELLRRSDIVTLHAPLLPETEGMLGARELSLIRDGAILVNSARGGLIDSAALYAEFSSGRLSGALDVFPEEPLPDQSAWRELDNVIVSPHRAGYTVESHLRNGDAMVDEIGRWLRGELLQFEIPPQRVAVVA</sequence>
<name>A0A4R5CTZ9_9ACTN</name>
<protein>
    <submittedName>
        <fullName evidence="5">Hydroxyacid dehydrogenase</fullName>
    </submittedName>
</protein>
<dbReference type="Pfam" id="PF02826">
    <property type="entry name" value="2-Hacid_dh_C"/>
    <property type="match status" value="1"/>
</dbReference>
<proteinExistence type="inferred from homology"/>
<dbReference type="Gene3D" id="3.40.50.720">
    <property type="entry name" value="NAD(P)-binding Rossmann-like Domain"/>
    <property type="match status" value="2"/>
</dbReference>
<organism evidence="5 6">
    <name type="scientific">Jiangella asiatica</name>
    <dbReference type="NCBI Taxonomy" id="2530372"/>
    <lineage>
        <taxon>Bacteria</taxon>
        <taxon>Bacillati</taxon>
        <taxon>Actinomycetota</taxon>
        <taxon>Actinomycetes</taxon>
        <taxon>Jiangellales</taxon>
        <taxon>Jiangellaceae</taxon>
        <taxon>Jiangella</taxon>
    </lineage>
</organism>
<dbReference type="PANTHER" id="PTHR42789">
    <property type="entry name" value="D-ISOMER SPECIFIC 2-HYDROXYACID DEHYDROGENASE FAMILY PROTEIN (AFU_ORTHOLOGUE AFUA_6G10090)"/>
    <property type="match status" value="1"/>
</dbReference>
<evidence type="ECO:0000259" key="4">
    <source>
        <dbReference type="Pfam" id="PF02826"/>
    </source>
</evidence>
<evidence type="ECO:0000256" key="1">
    <source>
        <dbReference type="ARBA" id="ARBA00005854"/>
    </source>
</evidence>
<dbReference type="GO" id="GO:0051287">
    <property type="term" value="F:NAD binding"/>
    <property type="evidence" value="ECO:0007669"/>
    <property type="project" value="InterPro"/>
</dbReference>
<keyword evidence="6" id="KW-1185">Reference proteome</keyword>
<dbReference type="PROSITE" id="PS00670">
    <property type="entry name" value="D_2_HYDROXYACID_DH_2"/>
    <property type="match status" value="1"/>
</dbReference>
<dbReference type="RefSeq" id="WP_131898106.1">
    <property type="nucleotide sequence ID" value="NZ_SMKZ01000033.1"/>
</dbReference>
<evidence type="ECO:0000313" key="5">
    <source>
        <dbReference type="EMBL" id="TDE03107.1"/>
    </source>
</evidence>
<dbReference type="InParanoid" id="A0A4R5CTZ9"/>
<evidence type="ECO:0000256" key="2">
    <source>
        <dbReference type="ARBA" id="ARBA00023002"/>
    </source>
</evidence>
<dbReference type="InterPro" id="IPR029753">
    <property type="entry name" value="D-isomer_DH_CS"/>
</dbReference>
<dbReference type="InterPro" id="IPR036291">
    <property type="entry name" value="NAD(P)-bd_dom_sf"/>
</dbReference>
<comment type="similarity">
    <text evidence="1">Belongs to the D-isomer specific 2-hydroxyacid dehydrogenase family.</text>
</comment>
<keyword evidence="2" id="KW-0560">Oxidoreductase</keyword>
<evidence type="ECO:0000256" key="3">
    <source>
        <dbReference type="ARBA" id="ARBA00023027"/>
    </source>
</evidence>
<feature type="domain" description="D-isomer specific 2-hydroxyacid dehydrogenase NAD-binding" evidence="4">
    <location>
        <begin position="118"/>
        <end position="295"/>
    </location>
</feature>
<dbReference type="GO" id="GO:0016616">
    <property type="term" value="F:oxidoreductase activity, acting on the CH-OH group of donors, NAD or NADP as acceptor"/>
    <property type="evidence" value="ECO:0007669"/>
    <property type="project" value="UniProtKB-ARBA"/>
</dbReference>
<dbReference type="InterPro" id="IPR050857">
    <property type="entry name" value="D-2-hydroxyacid_DH"/>
</dbReference>
<dbReference type="EMBL" id="SMKZ01000033">
    <property type="protein sequence ID" value="TDE03107.1"/>
    <property type="molecule type" value="Genomic_DNA"/>
</dbReference>
<dbReference type="CDD" id="cd12167">
    <property type="entry name" value="2-Hacid_dh_8"/>
    <property type="match status" value="1"/>
</dbReference>
<keyword evidence="3" id="KW-0520">NAD</keyword>
<reference evidence="5 6" key="1">
    <citation type="submission" date="2019-03" db="EMBL/GenBank/DDBJ databases">
        <title>Draft genome sequences of novel Actinobacteria.</title>
        <authorList>
            <person name="Sahin N."/>
            <person name="Ay H."/>
            <person name="Saygin H."/>
        </authorList>
    </citation>
    <scope>NUCLEOTIDE SEQUENCE [LARGE SCALE GENOMIC DNA]</scope>
    <source>
        <strain evidence="5 6">5K138</strain>
    </source>
</reference>
<dbReference type="Proteomes" id="UP000294739">
    <property type="component" value="Unassembled WGS sequence"/>
</dbReference>
<evidence type="ECO:0000313" key="6">
    <source>
        <dbReference type="Proteomes" id="UP000294739"/>
    </source>
</evidence>